<dbReference type="OrthoDB" id="9797028at2"/>
<dbReference type="Proteomes" id="UP000323917">
    <property type="component" value="Chromosome"/>
</dbReference>
<dbReference type="InterPro" id="IPR017039">
    <property type="entry name" value="Virul_fac_BrkB"/>
</dbReference>
<comment type="subcellular location">
    <subcellularLocation>
        <location evidence="1">Cell membrane</location>
        <topology evidence="1">Multi-pass membrane protein</topology>
    </subcellularLocation>
</comment>
<name>A0A5B9QCU4_9BACT</name>
<dbReference type="PANTHER" id="PTHR30213:SF1">
    <property type="entry name" value="INNER MEMBRANE PROTEIN YHJD"/>
    <property type="match status" value="1"/>
</dbReference>
<reference evidence="7 8" key="1">
    <citation type="submission" date="2019-08" db="EMBL/GenBank/DDBJ databases">
        <title>Deep-cultivation of Planctomycetes and their phenomic and genomic characterization uncovers novel biology.</title>
        <authorList>
            <person name="Wiegand S."/>
            <person name="Jogler M."/>
            <person name="Boedeker C."/>
            <person name="Pinto D."/>
            <person name="Vollmers J."/>
            <person name="Rivas-Marin E."/>
            <person name="Kohn T."/>
            <person name="Peeters S.H."/>
            <person name="Heuer A."/>
            <person name="Rast P."/>
            <person name="Oberbeckmann S."/>
            <person name="Bunk B."/>
            <person name="Jeske O."/>
            <person name="Meyerdierks A."/>
            <person name="Storesund J.E."/>
            <person name="Kallscheuer N."/>
            <person name="Luecker S."/>
            <person name="Lage O.M."/>
            <person name="Pohl T."/>
            <person name="Merkel B.J."/>
            <person name="Hornburger P."/>
            <person name="Mueller R.-W."/>
            <person name="Bruemmer F."/>
            <person name="Labrenz M."/>
            <person name="Spormann A.M."/>
            <person name="Op den Camp H."/>
            <person name="Overmann J."/>
            <person name="Amann R."/>
            <person name="Jetten M.S.M."/>
            <person name="Mascher T."/>
            <person name="Medema M.H."/>
            <person name="Devos D.P."/>
            <person name="Kaster A.-K."/>
            <person name="Ovreas L."/>
            <person name="Rohde M."/>
            <person name="Galperin M.Y."/>
            <person name="Jogler C."/>
        </authorList>
    </citation>
    <scope>NUCLEOTIDE SEQUENCE [LARGE SCALE GENOMIC DNA]</scope>
    <source>
        <strain evidence="7 8">Pr1d</strain>
    </source>
</reference>
<organism evidence="7 8">
    <name type="scientific">Bythopirellula goksoeyrii</name>
    <dbReference type="NCBI Taxonomy" id="1400387"/>
    <lineage>
        <taxon>Bacteria</taxon>
        <taxon>Pseudomonadati</taxon>
        <taxon>Planctomycetota</taxon>
        <taxon>Planctomycetia</taxon>
        <taxon>Pirellulales</taxon>
        <taxon>Lacipirellulaceae</taxon>
        <taxon>Bythopirellula</taxon>
    </lineage>
</organism>
<keyword evidence="4 6" id="KW-1133">Transmembrane helix</keyword>
<dbReference type="EMBL" id="CP042913">
    <property type="protein sequence ID" value="QEG35435.1"/>
    <property type="molecule type" value="Genomic_DNA"/>
</dbReference>
<feature type="transmembrane region" description="Helical" evidence="6">
    <location>
        <begin position="209"/>
        <end position="228"/>
    </location>
</feature>
<dbReference type="GO" id="GO:0005886">
    <property type="term" value="C:plasma membrane"/>
    <property type="evidence" value="ECO:0007669"/>
    <property type="project" value="UniProtKB-SubCell"/>
</dbReference>
<keyword evidence="5 6" id="KW-0472">Membrane</keyword>
<evidence type="ECO:0000313" key="7">
    <source>
        <dbReference type="EMBL" id="QEG35435.1"/>
    </source>
</evidence>
<sequence>MNKSPSFRSLVAQLYRVYTLERPTHFAASLAYYSLFSLVPIIYVAITVAGLFVDNDSASKQLMENIDSVFGADVAEMVVTTLEEVSEGNDRSSVMQRTVSFIAMLVGASLVFFHLQHALTSIWKMPHPTSRGTKQIVLNRLLAFVIVLFIGLLLVLVTFTNFVVSFIHSKFDIEAVGPLIGLGTTLFIGTVSMALMFKFLTNAVVGWKDVLVGGLTTTLLLVGGANLLGRYVAQGNFGSAFEAAGTVAVLLIAVYFLAQCLVFGTVFTRVYANMFGSGVRPRVKAEQHNIPKERA</sequence>
<keyword evidence="2" id="KW-1003">Cell membrane</keyword>
<keyword evidence="3 6" id="KW-0812">Transmembrane</keyword>
<keyword evidence="8" id="KW-1185">Reference proteome</keyword>
<gene>
    <name evidence="7" type="ORF">Pr1d_27340</name>
</gene>
<protein>
    <submittedName>
        <fullName evidence="7">Uncharacterized protein</fullName>
    </submittedName>
</protein>
<evidence type="ECO:0000313" key="8">
    <source>
        <dbReference type="Proteomes" id="UP000323917"/>
    </source>
</evidence>
<accession>A0A5B9QCU4</accession>
<feature type="transmembrane region" description="Helical" evidence="6">
    <location>
        <begin position="99"/>
        <end position="120"/>
    </location>
</feature>
<evidence type="ECO:0000256" key="5">
    <source>
        <dbReference type="ARBA" id="ARBA00023136"/>
    </source>
</evidence>
<feature type="transmembrane region" description="Helical" evidence="6">
    <location>
        <begin position="179"/>
        <end position="197"/>
    </location>
</feature>
<evidence type="ECO:0000256" key="6">
    <source>
        <dbReference type="SAM" id="Phobius"/>
    </source>
</evidence>
<feature type="transmembrane region" description="Helical" evidence="6">
    <location>
        <begin position="30"/>
        <end position="53"/>
    </location>
</feature>
<evidence type="ECO:0000256" key="3">
    <source>
        <dbReference type="ARBA" id="ARBA00022692"/>
    </source>
</evidence>
<evidence type="ECO:0000256" key="4">
    <source>
        <dbReference type="ARBA" id="ARBA00022989"/>
    </source>
</evidence>
<feature type="transmembrane region" description="Helical" evidence="6">
    <location>
        <begin position="248"/>
        <end position="272"/>
    </location>
</feature>
<dbReference type="Pfam" id="PF03631">
    <property type="entry name" value="Virul_fac_BrkB"/>
    <property type="match status" value="1"/>
</dbReference>
<feature type="transmembrane region" description="Helical" evidence="6">
    <location>
        <begin position="141"/>
        <end position="167"/>
    </location>
</feature>
<dbReference type="RefSeq" id="WP_148073949.1">
    <property type="nucleotide sequence ID" value="NZ_CP042913.1"/>
</dbReference>
<evidence type="ECO:0000256" key="1">
    <source>
        <dbReference type="ARBA" id="ARBA00004651"/>
    </source>
</evidence>
<dbReference type="AlphaFoldDB" id="A0A5B9QCU4"/>
<dbReference type="PANTHER" id="PTHR30213">
    <property type="entry name" value="INNER MEMBRANE PROTEIN YHJD"/>
    <property type="match status" value="1"/>
</dbReference>
<dbReference type="PIRSF" id="PIRSF035875">
    <property type="entry name" value="RNase_BN"/>
    <property type="match status" value="1"/>
</dbReference>
<dbReference type="KEGG" id="bgok:Pr1d_27340"/>
<proteinExistence type="predicted"/>
<evidence type="ECO:0000256" key="2">
    <source>
        <dbReference type="ARBA" id="ARBA00022475"/>
    </source>
</evidence>